<keyword evidence="13" id="KW-1185">Reference proteome</keyword>
<dbReference type="Gene3D" id="3.90.1150.10">
    <property type="entry name" value="Aspartate Aminotransferase, domain 1"/>
    <property type="match status" value="1"/>
</dbReference>
<gene>
    <name evidence="12" type="ORF">SAMN02745118_00039</name>
</gene>
<name>A0A1T4JJH9_9FIRM</name>
<sequence>MDKITHLQIPGPTNIPDSVLRAFSRPNIKHRGEEFSELVTDVIEDLKDLFMTENEILTFPSSGSGTMESAIVNTLSPGDKVLAISQGVFSNRFGDIAEDHGVEVERLEVDWNSAVNLTKLEDRLKKDVDKTIKTILLPHNETSTAITNDLAGIREAIDNANHPALLVVDAISSMGAIELKTDEWGVDIVVASSQKGLMLSPGLSIVSISDKAWEAVKTSKLSKWYWDYESVRENIHNGRFPYTPPQTLYFGLEESLRLIKEEGLENVFKRHATLATAFRKGIRGMGLELFAADEIASNSVTSICIPEEVDAKAVINTLKEDYGIIVGGGLSKLSGKIFRVGHLGAIYNVDIIGILSGIEMTFTKLGYNINLGQGIKAAQKSLLKI</sequence>
<evidence type="ECO:0000313" key="12">
    <source>
        <dbReference type="EMBL" id="SJZ30330.1"/>
    </source>
</evidence>
<evidence type="ECO:0000256" key="7">
    <source>
        <dbReference type="PIRSR" id="PIRSR000524-1"/>
    </source>
</evidence>
<organism evidence="12 13">
    <name type="scientific">Selenihalanaerobacter shriftii</name>
    <dbReference type="NCBI Taxonomy" id="142842"/>
    <lineage>
        <taxon>Bacteria</taxon>
        <taxon>Bacillati</taxon>
        <taxon>Bacillota</taxon>
        <taxon>Clostridia</taxon>
        <taxon>Halanaerobiales</taxon>
        <taxon>Halobacteroidaceae</taxon>
        <taxon>Selenihalanaerobacter</taxon>
    </lineage>
</organism>
<evidence type="ECO:0000259" key="11">
    <source>
        <dbReference type="Pfam" id="PF00266"/>
    </source>
</evidence>
<dbReference type="InterPro" id="IPR000192">
    <property type="entry name" value="Aminotrans_V_dom"/>
</dbReference>
<accession>A0A1T4JJH9</accession>
<dbReference type="STRING" id="142842.SAMN02745118_00039"/>
<dbReference type="PANTHER" id="PTHR21152:SF40">
    <property type="entry name" value="ALANINE--GLYOXYLATE AMINOTRANSFERASE"/>
    <property type="match status" value="1"/>
</dbReference>
<dbReference type="GO" id="GO:0004760">
    <property type="term" value="F:L-serine-pyruvate transaminase activity"/>
    <property type="evidence" value="ECO:0007669"/>
    <property type="project" value="TreeGrafter"/>
</dbReference>
<dbReference type="RefSeq" id="WP_078808583.1">
    <property type="nucleotide sequence ID" value="NZ_FUWM01000003.1"/>
</dbReference>
<keyword evidence="12" id="KW-0808">Transferase</keyword>
<evidence type="ECO:0000256" key="4">
    <source>
        <dbReference type="ARBA" id="ARBA00022898"/>
    </source>
</evidence>
<dbReference type="AlphaFoldDB" id="A0A1T4JJH9"/>
<protein>
    <recommendedName>
        <fullName evidence="6">Tritium exchange subunit</fullName>
    </recommendedName>
</protein>
<dbReference type="InterPro" id="IPR024169">
    <property type="entry name" value="SP_NH2Trfase/AEP_transaminase"/>
</dbReference>
<evidence type="ECO:0000256" key="8">
    <source>
        <dbReference type="PIRSR" id="PIRSR000524-50"/>
    </source>
</evidence>
<dbReference type="Pfam" id="PF00266">
    <property type="entry name" value="Aminotran_5"/>
    <property type="match status" value="1"/>
</dbReference>
<dbReference type="InterPro" id="IPR020578">
    <property type="entry name" value="Aminotrans_V_PyrdxlP_BS"/>
</dbReference>
<evidence type="ECO:0000256" key="5">
    <source>
        <dbReference type="ARBA" id="ARBA00054899"/>
    </source>
</evidence>
<dbReference type="OrthoDB" id="389074at2"/>
<evidence type="ECO:0000256" key="1">
    <source>
        <dbReference type="ARBA" id="ARBA00001933"/>
    </source>
</evidence>
<evidence type="ECO:0000256" key="2">
    <source>
        <dbReference type="ARBA" id="ARBA00009236"/>
    </source>
</evidence>
<dbReference type="FunFam" id="3.90.1150.10:FF:000031">
    <property type="entry name" value="Serine--glyoxylate aminotransferase"/>
    <property type="match status" value="1"/>
</dbReference>
<keyword evidence="4 8" id="KW-0663">Pyridoxal phosphate</keyword>
<evidence type="ECO:0000256" key="3">
    <source>
        <dbReference type="ARBA" id="ARBA00011771"/>
    </source>
</evidence>
<dbReference type="InterPro" id="IPR015421">
    <property type="entry name" value="PyrdxlP-dep_Trfase_major"/>
</dbReference>
<comment type="function">
    <text evidence="5">Soluble hydrogenase catalyzes both production and consumption of hydrogen from suitable artificial electron donors or acceptors. This subunit catalyzes the tritium-exchange activity.</text>
</comment>
<dbReference type="FunFam" id="3.40.640.10:FF:000054">
    <property type="entry name" value="Serine--glyoxylate aminotransferase"/>
    <property type="match status" value="1"/>
</dbReference>
<reference evidence="13" key="1">
    <citation type="submission" date="2017-02" db="EMBL/GenBank/DDBJ databases">
        <authorList>
            <person name="Varghese N."/>
            <person name="Submissions S."/>
        </authorList>
    </citation>
    <scope>NUCLEOTIDE SEQUENCE [LARGE SCALE GENOMIC DNA]</scope>
    <source>
        <strain evidence="13">ATCC BAA-73</strain>
    </source>
</reference>
<evidence type="ECO:0000256" key="6">
    <source>
        <dbReference type="ARBA" id="ARBA00079151"/>
    </source>
</evidence>
<feature type="domain" description="Aminotransferase class V" evidence="11">
    <location>
        <begin position="27"/>
        <end position="330"/>
    </location>
</feature>
<dbReference type="SUPFAM" id="SSF53383">
    <property type="entry name" value="PLP-dependent transferases"/>
    <property type="match status" value="1"/>
</dbReference>
<dbReference type="EMBL" id="FUWM01000003">
    <property type="protein sequence ID" value="SJZ30330.1"/>
    <property type="molecule type" value="Genomic_DNA"/>
</dbReference>
<comment type="subunit">
    <text evidence="3">Heterodimer of a large and a small subunit.</text>
</comment>
<dbReference type="GO" id="GO:0008453">
    <property type="term" value="F:alanine-glyoxylate transaminase activity"/>
    <property type="evidence" value="ECO:0007669"/>
    <property type="project" value="TreeGrafter"/>
</dbReference>
<evidence type="ECO:0000256" key="9">
    <source>
        <dbReference type="RuleBase" id="RU004075"/>
    </source>
</evidence>
<feature type="binding site" evidence="7">
    <location>
        <position position="339"/>
    </location>
    <ligand>
        <name>substrate</name>
    </ligand>
</feature>
<proteinExistence type="inferred from homology"/>
<comment type="cofactor">
    <cofactor evidence="1 8 10">
        <name>pyridoxal 5'-phosphate</name>
        <dbReference type="ChEBI" id="CHEBI:597326"/>
    </cofactor>
</comment>
<evidence type="ECO:0000313" key="13">
    <source>
        <dbReference type="Proteomes" id="UP000190625"/>
    </source>
</evidence>
<dbReference type="GO" id="GO:0019265">
    <property type="term" value="P:glycine biosynthetic process, by transamination of glyoxylate"/>
    <property type="evidence" value="ECO:0007669"/>
    <property type="project" value="TreeGrafter"/>
</dbReference>
<comment type="similarity">
    <text evidence="2 9">Belongs to the class-V pyridoxal-phosphate-dependent aminotransferase family.</text>
</comment>
<dbReference type="PANTHER" id="PTHR21152">
    <property type="entry name" value="AMINOTRANSFERASE CLASS V"/>
    <property type="match status" value="1"/>
</dbReference>
<dbReference type="Proteomes" id="UP000190625">
    <property type="component" value="Unassembled WGS sequence"/>
</dbReference>
<dbReference type="InterPro" id="IPR015422">
    <property type="entry name" value="PyrdxlP-dep_Trfase_small"/>
</dbReference>
<dbReference type="InterPro" id="IPR015424">
    <property type="entry name" value="PyrdxlP-dep_Trfase"/>
</dbReference>
<evidence type="ECO:0000256" key="10">
    <source>
        <dbReference type="RuleBase" id="RU004504"/>
    </source>
</evidence>
<keyword evidence="12" id="KW-0032">Aminotransferase</keyword>
<feature type="modified residue" description="N6-(pyridoxal phosphate)lysine" evidence="8">
    <location>
        <position position="195"/>
    </location>
</feature>
<dbReference type="PROSITE" id="PS00595">
    <property type="entry name" value="AA_TRANSFER_CLASS_5"/>
    <property type="match status" value="1"/>
</dbReference>
<dbReference type="PIRSF" id="PIRSF000524">
    <property type="entry name" value="SPT"/>
    <property type="match status" value="1"/>
</dbReference>
<dbReference type="Gene3D" id="3.40.640.10">
    <property type="entry name" value="Type I PLP-dependent aspartate aminotransferase-like (Major domain)"/>
    <property type="match status" value="1"/>
</dbReference>